<sequence length="394" mass="42565">MLFQGIVLATAGFCQLAAAAQAFQKVEFTNVGFNGSFTPVKSIKNPDKDSCSCTVDDAEWFTGSNAPISAGVSVHFRGPLTLHKFAFYNSSEFSIGDNRTSADWNRVAYYDASSQTADNVTFLTNAGTDSPVLGKALTFATSNGTGASSSASVLAENTLLSSDDEFSIFSNITCPKSGTGKSCGVYRSGITAYHGFSGVTKMFLFEFEMPTETQSNSSSFSYYDMPAIWLLNEHIPRTSQYPTDANCSCWASGCGEFDIFEVMNGTERNHLYSTFHTFQGIEDLGTGIQASGYISRDTSSTMKGGVVFDSQGNTVVFVSNSTTFNETITPETLNGLVENFSSDESYSTQLASISATLPSTTSKSNAFSLFEKRAGNLWFYFFTFITSVAHTLLI</sequence>
<dbReference type="STRING" id="559295.C5DKG4"/>
<name>C5DKG4_LACTC</name>
<dbReference type="InterPro" id="IPR018807">
    <property type="entry name" value="YJL171C/Tos1_N"/>
</dbReference>
<evidence type="ECO:0000256" key="7">
    <source>
        <dbReference type="ARBA" id="ARBA00023316"/>
    </source>
</evidence>
<dbReference type="Proteomes" id="UP000002036">
    <property type="component" value="Chromosome F"/>
</dbReference>
<proteinExistence type="inferred from homology"/>
<evidence type="ECO:0000259" key="9">
    <source>
        <dbReference type="Pfam" id="PF10287"/>
    </source>
</evidence>
<feature type="domain" description="Cell wall protein YJL171C/Tos1 N-terminal" evidence="10">
    <location>
        <begin position="24"/>
        <end position="90"/>
    </location>
</feature>
<dbReference type="GO" id="GO:0071555">
    <property type="term" value="P:cell wall organization"/>
    <property type="evidence" value="ECO:0007669"/>
    <property type="project" value="UniProtKB-KW"/>
</dbReference>
<evidence type="ECO:0000256" key="4">
    <source>
        <dbReference type="ARBA" id="ARBA00022729"/>
    </source>
</evidence>
<evidence type="ECO:0000256" key="3">
    <source>
        <dbReference type="ARBA" id="ARBA00012780"/>
    </source>
</evidence>
<keyword evidence="6" id="KW-0326">Glycosidase</keyword>
<dbReference type="GO" id="GO:0042973">
    <property type="term" value="F:glucan endo-1,3-beta-D-glucosidase activity"/>
    <property type="evidence" value="ECO:0007669"/>
    <property type="project" value="UniProtKB-EC"/>
</dbReference>
<keyword evidence="5" id="KW-0378">Hydrolase</keyword>
<dbReference type="Pfam" id="PF10290">
    <property type="entry name" value="YJL171C_Tos1_N"/>
    <property type="match status" value="1"/>
</dbReference>
<dbReference type="OrthoDB" id="118256at2759"/>
<comment type="similarity">
    <text evidence="2">Belongs to the PGA52 family.</text>
</comment>
<dbReference type="HOGENOM" id="CLU_030276_4_0_1"/>
<evidence type="ECO:0000313" key="12">
    <source>
        <dbReference type="Proteomes" id="UP000002036"/>
    </source>
</evidence>
<evidence type="ECO:0000256" key="6">
    <source>
        <dbReference type="ARBA" id="ARBA00023295"/>
    </source>
</evidence>
<evidence type="ECO:0000256" key="8">
    <source>
        <dbReference type="SAM" id="SignalP"/>
    </source>
</evidence>
<evidence type="ECO:0000256" key="1">
    <source>
        <dbReference type="ARBA" id="ARBA00000382"/>
    </source>
</evidence>
<dbReference type="FunCoup" id="C5DKG4">
    <property type="interactions" value="2"/>
</dbReference>
<keyword evidence="4 8" id="KW-0732">Signal</keyword>
<dbReference type="RefSeq" id="XP_002554402.1">
    <property type="nucleotide sequence ID" value="XM_002554356.1"/>
</dbReference>
<dbReference type="InParanoid" id="C5DKG4"/>
<dbReference type="KEGG" id="lth:KLTH0F04466g"/>
<dbReference type="GO" id="GO:0009277">
    <property type="term" value="C:fungal-type cell wall"/>
    <property type="evidence" value="ECO:0007669"/>
    <property type="project" value="TreeGrafter"/>
</dbReference>
<reference evidence="11 12" key="1">
    <citation type="journal article" date="2009" name="Genome Res.">
        <title>Comparative genomics of protoploid Saccharomycetaceae.</title>
        <authorList>
            <consortium name="The Genolevures Consortium"/>
            <person name="Souciet J.-L."/>
            <person name="Dujon B."/>
            <person name="Gaillardin C."/>
            <person name="Johnston M."/>
            <person name="Baret P.V."/>
            <person name="Cliften P."/>
            <person name="Sherman D.J."/>
            <person name="Weissenbach J."/>
            <person name="Westhof E."/>
            <person name="Wincker P."/>
            <person name="Jubin C."/>
            <person name="Poulain J."/>
            <person name="Barbe V."/>
            <person name="Segurens B."/>
            <person name="Artiguenave F."/>
            <person name="Anthouard V."/>
            <person name="Vacherie B."/>
            <person name="Val M.-E."/>
            <person name="Fulton R.S."/>
            <person name="Minx P."/>
            <person name="Wilson R."/>
            <person name="Durrens P."/>
            <person name="Jean G."/>
            <person name="Marck C."/>
            <person name="Martin T."/>
            <person name="Nikolski M."/>
            <person name="Rolland T."/>
            <person name="Seret M.-L."/>
            <person name="Casaregola S."/>
            <person name="Despons L."/>
            <person name="Fairhead C."/>
            <person name="Fischer G."/>
            <person name="Lafontaine I."/>
            <person name="Leh V."/>
            <person name="Lemaire M."/>
            <person name="de Montigny J."/>
            <person name="Neuveglise C."/>
            <person name="Thierry A."/>
            <person name="Blanc-Lenfle I."/>
            <person name="Bleykasten C."/>
            <person name="Diffels J."/>
            <person name="Fritsch E."/>
            <person name="Frangeul L."/>
            <person name="Goeffon A."/>
            <person name="Jauniaux N."/>
            <person name="Kachouri-Lafond R."/>
            <person name="Payen C."/>
            <person name="Potier S."/>
            <person name="Pribylova L."/>
            <person name="Ozanne C."/>
            <person name="Richard G.-F."/>
            <person name="Sacerdot C."/>
            <person name="Straub M.-L."/>
            <person name="Talla E."/>
        </authorList>
    </citation>
    <scope>NUCLEOTIDE SEQUENCE [LARGE SCALE GENOMIC DNA]</scope>
    <source>
        <strain evidence="12">ATCC 56472 / CBS 6340 / NRRL Y-8284</strain>
    </source>
</reference>
<dbReference type="Gene3D" id="2.60.120.200">
    <property type="match status" value="1"/>
</dbReference>
<accession>C5DKG4</accession>
<feature type="signal peptide" evidence="8">
    <location>
        <begin position="1"/>
        <end position="19"/>
    </location>
</feature>
<dbReference type="PANTHER" id="PTHR31737">
    <property type="entry name" value="PROTEIN TOS1"/>
    <property type="match status" value="1"/>
</dbReference>
<evidence type="ECO:0000313" key="11">
    <source>
        <dbReference type="EMBL" id="CAR23965.1"/>
    </source>
</evidence>
<dbReference type="EC" id="3.2.1.39" evidence="3"/>
<dbReference type="AlphaFoldDB" id="C5DKG4"/>
<protein>
    <recommendedName>
        <fullName evidence="3">glucan endo-1,3-beta-D-glucosidase</fullName>
        <ecNumber evidence="3">3.2.1.39</ecNumber>
    </recommendedName>
</protein>
<feature type="domain" description="Cell wall protein YJL171C/Tos1 C-terminal" evidence="9">
    <location>
        <begin position="103"/>
        <end position="334"/>
    </location>
</feature>
<gene>
    <name evidence="11" type="ordered locus">KLTH0F04466g</name>
</gene>
<dbReference type="PANTHER" id="PTHR31737:SF3">
    <property type="entry name" value="CELL WALL PROTEIN YJL171C"/>
    <property type="match status" value="1"/>
</dbReference>
<dbReference type="GeneID" id="8292597"/>
<keyword evidence="12" id="KW-1185">Reference proteome</keyword>
<dbReference type="InterPro" id="IPR018805">
    <property type="entry name" value="YJL171C/Tos1_C"/>
</dbReference>
<dbReference type="eggNOG" id="ENOG502QSTV">
    <property type="taxonomic scope" value="Eukaryota"/>
</dbReference>
<evidence type="ECO:0000259" key="10">
    <source>
        <dbReference type="Pfam" id="PF10290"/>
    </source>
</evidence>
<evidence type="ECO:0000256" key="5">
    <source>
        <dbReference type="ARBA" id="ARBA00022801"/>
    </source>
</evidence>
<keyword evidence="7" id="KW-0961">Cell wall biogenesis/degradation</keyword>
<comment type="catalytic activity">
    <reaction evidence="1">
        <text>Hydrolysis of (1-&gt;3)-beta-D-glucosidic linkages in (1-&gt;3)-beta-D-glucans.</text>
        <dbReference type="EC" id="3.2.1.39"/>
    </reaction>
</comment>
<organism evidence="11 12">
    <name type="scientific">Lachancea thermotolerans (strain ATCC 56472 / CBS 6340 / NRRL Y-8284)</name>
    <name type="common">Yeast</name>
    <name type="synonym">Kluyveromyces thermotolerans</name>
    <dbReference type="NCBI Taxonomy" id="559295"/>
    <lineage>
        <taxon>Eukaryota</taxon>
        <taxon>Fungi</taxon>
        <taxon>Dikarya</taxon>
        <taxon>Ascomycota</taxon>
        <taxon>Saccharomycotina</taxon>
        <taxon>Saccharomycetes</taxon>
        <taxon>Saccharomycetales</taxon>
        <taxon>Saccharomycetaceae</taxon>
        <taxon>Lachancea</taxon>
    </lineage>
</organism>
<evidence type="ECO:0000256" key="2">
    <source>
        <dbReference type="ARBA" id="ARBA00006055"/>
    </source>
</evidence>
<dbReference type="OMA" id="STIHDYQ"/>
<feature type="chain" id="PRO_5002950409" description="glucan endo-1,3-beta-D-glucosidase" evidence="8">
    <location>
        <begin position="20"/>
        <end position="394"/>
    </location>
</feature>
<dbReference type="Pfam" id="PF10287">
    <property type="entry name" value="YJL171C_Tos1_C"/>
    <property type="match status" value="1"/>
</dbReference>
<dbReference type="EMBL" id="CU928170">
    <property type="protein sequence ID" value="CAR23965.1"/>
    <property type="molecule type" value="Genomic_DNA"/>
</dbReference>